<evidence type="ECO:0000313" key="9">
    <source>
        <dbReference type="Proteomes" id="UP000554837"/>
    </source>
</evidence>
<keyword evidence="3 7" id="KW-0732">Signal</keyword>
<dbReference type="PROSITE" id="PS51257">
    <property type="entry name" value="PROKAR_LIPOPROTEIN"/>
    <property type="match status" value="1"/>
</dbReference>
<sequence length="40" mass="4168">MKVLIALIAACFLLGACNTVKGFGQDMQKAGEKIEGAAKK</sequence>
<organism evidence="8 9">
    <name type="scientific">Inhella inkyongensis</name>
    <dbReference type="NCBI Taxonomy" id="392593"/>
    <lineage>
        <taxon>Bacteria</taxon>
        <taxon>Pseudomonadati</taxon>
        <taxon>Pseudomonadota</taxon>
        <taxon>Betaproteobacteria</taxon>
        <taxon>Burkholderiales</taxon>
        <taxon>Sphaerotilaceae</taxon>
        <taxon>Inhella</taxon>
    </lineage>
</organism>
<gene>
    <name evidence="8" type="ORF">HNQ51_002884</name>
</gene>
<dbReference type="Proteomes" id="UP000554837">
    <property type="component" value="Unassembled WGS sequence"/>
</dbReference>
<dbReference type="Pfam" id="PF08085">
    <property type="entry name" value="Entericidin"/>
    <property type="match status" value="1"/>
</dbReference>
<dbReference type="EMBL" id="JACHHO010000004">
    <property type="protein sequence ID" value="MBB5205565.1"/>
    <property type="molecule type" value="Genomic_DNA"/>
</dbReference>
<keyword evidence="6" id="KW-0449">Lipoprotein</keyword>
<evidence type="ECO:0000256" key="5">
    <source>
        <dbReference type="ARBA" id="ARBA00023139"/>
    </source>
</evidence>
<dbReference type="RefSeq" id="WP_138856511.1">
    <property type="nucleotide sequence ID" value="NZ_CP040709.1"/>
</dbReference>
<evidence type="ECO:0000256" key="3">
    <source>
        <dbReference type="ARBA" id="ARBA00022729"/>
    </source>
</evidence>
<proteinExistence type="inferred from homology"/>
<keyword evidence="9" id="KW-1185">Reference proteome</keyword>
<comment type="similarity">
    <text evidence="1">Belongs to the EcnA/EcnB lipoprotein family.</text>
</comment>
<protein>
    <submittedName>
        <fullName evidence="8">Putative small secreted protein</fullName>
    </submittedName>
</protein>
<name>A0A840S598_9BURK</name>
<evidence type="ECO:0000256" key="7">
    <source>
        <dbReference type="SAM" id="SignalP"/>
    </source>
</evidence>
<dbReference type="InterPro" id="IPR012556">
    <property type="entry name" value="Entericidin"/>
</dbReference>
<keyword evidence="2" id="KW-1003">Cell membrane</keyword>
<keyword evidence="4" id="KW-0472">Membrane</keyword>
<evidence type="ECO:0000256" key="6">
    <source>
        <dbReference type="ARBA" id="ARBA00023288"/>
    </source>
</evidence>
<comment type="caution">
    <text evidence="8">The sequence shown here is derived from an EMBL/GenBank/DDBJ whole genome shotgun (WGS) entry which is preliminary data.</text>
</comment>
<accession>A0A840S598</accession>
<evidence type="ECO:0000313" key="8">
    <source>
        <dbReference type="EMBL" id="MBB5205565.1"/>
    </source>
</evidence>
<keyword evidence="5" id="KW-0564">Palmitate</keyword>
<dbReference type="GO" id="GO:0016020">
    <property type="term" value="C:membrane"/>
    <property type="evidence" value="ECO:0007669"/>
    <property type="project" value="InterPro"/>
</dbReference>
<dbReference type="AlphaFoldDB" id="A0A840S598"/>
<feature type="chain" id="PRO_5032572633" evidence="7">
    <location>
        <begin position="23"/>
        <end position="40"/>
    </location>
</feature>
<evidence type="ECO:0000256" key="2">
    <source>
        <dbReference type="ARBA" id="ARBA00022475"/>
    </source>
</evidence>
<dbReference type="GO" id="GO:0009636">
    <property type="term" value="P:response to toxic substance"/>
    <property type="evidence" value="ECO:0007669"/>
    <property type="project" value="InterPro"/>
</dbReference>
<evidence type="ECO:0000256" key="1">
    <source>
        <dbReference type="ARBA" id="ARBA00010296"/>
    </source>
</evidence>
<feature type="signal peptide" evidence="7">
    <location>
        <begin position="1"/>
        <end position="22"/>
    </location>
</feature>
<reference evidence="8 9" key="1">
    <citation type="submission" date="2020-08" db="EMBL/GenBank/DDBJ databases">
        <title>Genomic Encyclopedia of Type Strains, Phase IV (KMG-IV): sequencing the most valuable type-strain genomes for metagenomic binning, comparative biology and taxonomic classification.</title>
        <authorList>
            <person name="Goeker M."/>
        </authorList>
    </citation>
    <scope>NUCLEOTIDE SEQUENCE [LARGE SCALE GENOMIC DNA]</scope>
    <source>
        <strain evidence="8 9">DSM 23958</strain>
    </source>
</reference>
<evidence type="ECO:0000256" key="4">
    <source>
        <dbReference type="ARBA" id="ARBA00023136"/>
    </source>
</evidence>